<keyword evidence="3" id="KW-1185">Reference proteome</keyword>
<comment type="caution">
    <text evidence="2">The sequence shown here is derived from an EMBL/GenBank/DDBJ whole genome shotgun (WGS) entry which is preliminary data.</text>
</comment>
<reference evidence="3" key="1">
    <citation type="journal article" date="2019" name="Int. J. Syst. Evol. Microbiol.">
        <title>The Global Catalogue of Microorganisms (GCM) 10K type strain sequencing project: providing services to taxonomists for standard genome sequencing and annotation.</title>
        <authorList>
            <consortium name="The Broad Institute Genomics Platform"/>
            <consortium name="The Broad Institute Genome Sequencing Center for Infectious Disease"/>
            <person name="Wu L."/>
            <person name="Ma J."/>
        </authorList>
    </citation>
    <scope>NUCLEOTIDE SEQUENCE [LARGE SCALE GENOMIC DNA]</scope>
    <source>
        <strain evidence="3">JCM 13929</strain>
    </source>
</reference>
<accession>A0ABP4QM46</accession>
<feature type="compositionally biased region" description="Polar residues" evidence="1">
    <location>
        <begin position="1"/>
        <end position="10"/>
    </location>
</feature>
<sequence>MAGNPITYQNEVGAHRRHAQKPTLAASNASPSQTAKSAILDRSPLLISGWTETPERPKPPSTRPLRDLSYQAAFSAADRIASQRNPIPERPFICQ</sequence>
<organism evidence="2 3">
    <name type="scientific">Nonomuraea maheshkhaliensis</name>
    <dbReference type="NCBI Taxonomy" id="419590"/>
    <lineage>
        <taxon>Bacteria</taxon>
        <taxon>Bacillati</taxon>
        <taxon>Actinomycetota</taxon>
        <taxon>Actinomycetes</taxon>
        <taxon>Streptosporangiales</taxon>
        <taxon>Streptosporangiaceae</taxon>
        <taxon>Nonomuraea</taxon>
    </lineage>
</organism>
<evidence type="ECO:0000256" key="1">
    <source>
        <dbReference type="SAM" id="MobiDB-lite"/>
    </source>
</evidence>
<protein>
    <submittedName>
        <fullName evidence="2">Uncharacterized protein</fullName>
    </submittedName>
</protein>
<dbReference type="EMBL" id="BAAAMU010000002">
    <property type="protein sequence ID" value="GAA1612485.1"/>
    <property type="molecule type" value="Genomic_DNA"/>
</dbReference>
<name>A0ABP4QM46_9ACTN</name>
<proteinExistence type="predicted"/>
<evidence type="ECO:0000313" key="3">
    <source>
        <dbReference type="Proteomes" id="UP001500064"/>
    </source>
</evidence>
<evidence type="ECO:0000313" key="2">
    <source>
        <dbReference type="EMBL" id="GAA1612485.1"/>
    </source>
</evidence>
<feature type="region of interest" description="Disordered" evidence="1">
    <location>
        <begin position="1"/>
        <end position="66"/>
    </location>
</feature>
<gene>
    <name evidence="2" type="ORF">GCM10009733_005650</name>
</gene>
<dbReference type="Proteomes" id="UP001500064">
    <property type="component" value="Unassembled WGS sequence"/>
</dbReference>
<feature type="compositionally biased region" description="Polar residues" evidence="1">
    <location>
        <begin position="25"/>
        <end position="36"/>
    </location>
</feature>